<evidence type="ECO:0000313" key="5">
    <source>
        <dbReference type="Proteomes" id="UP001602245"/>
    </source>
</evidence>
<accession>A0ABW6W624</accession>
<dbReference type="RefSeq" id="WP_020511222.1">
    <property type="nucleotide sequence ID" value="NZ_JBIAZU010000001.1"/>
</dbReference>
<comment type="similarity">
    <text evidence="2">Belongs to the NAD(P)-dependent epimerase/dehydratase family. Dihydroflavonol-4-reductase subfamily.</text>
</comment>
<feature type="domain" description="NAD-dependent epimerase/dehydratase" evidence="3">
    <location>
        <begin position="3"/>
        <end position="240"/>
    </location>
</feature>
<reference evidence="4 5" key="1">
    <citation type="submission" date="2024-10" db="EMBL/GenBank/DDBJ databases">
        <title>The Natural Products Discovery Center: Release of the First 8490 Sequenced Strains for Exploring Actinobacteria Biosynthetic Diversity.</title>
        <authorList>
            <person name="Kalkreuter E."/>
            <person name="Kautsar S.A."/>
            <person name="Yang D."/>
            <person name="Bader C.D."/>
            <person name="Teijaro C.N."/>
            <person name="Fluegel L."/>
            <person name="Davis C.M."/>
            <person name="Simpson J.R."/>
            <person name="Lauterbach L."/>
            <person name="Steele A.D."/>
            <person name="Gui C."/>
            <person name="Meng S."/>
            <person name="Li G."/>
            <person name="Viehrig K."/>
            <person name="Ye F."/>
            <person name="Su P."/>
            <person name="Kiefer A.F."/>
            <person name="Nichols A."/>
            <person name="Cepeda A.J."/>
            <person name="Yan W."/>
            <person name="Fan B."/>
            <person name="Jiang Y."/>
            <person name="Adhikari A."/>
            <person name="Zheng C.-J."/>
            <person name="Schuster L."/>
            <person name="Cowan T.M."/>
            <person name="Smanski M.J."/>
            <person name="Chevrette M.G."/>
            <person name="De Carvalho L.P.S."/>
            <person name="Shen B."/>
        </authorList>
    </citation>
    <scope>NUCLEOTIDE SEQUENCE [LARGE SCALE GENOMIC DNA]</scope>
    <source>
        <strain evidence="4 5">NPDC000087</strain>
    </source>
</reference>
<dbReference type="Pfam" id="PF01370">
    <property type="entry name" value="Epimerase"/>
    <property type="match status" value="1"/>
</dbReference>
<evidence type="ECO:0000259" key="3">
    <source>
        <dbReference type="Pfam" id="PF01370"/>
    </source>
</evidence>
<sequence>MKVLVTGGTGYVAGWVIVELLRRGYDVRTTVRSLDRAGAVRGAVETEIDPGERLTFAAADLTRDEGWDAAVEGVDHVLHVASPLGDERTKDPQALIGPARDRTLRVLRAATAAGVRRVVMTSAANAASPSSYAEEGVTDETLWTDPADPALIPYRRSKTIAERAAWDFMAAHRGPTTLTTILPGAVFGPILSTGNLGSVRIVERLLTGAMPGTPRIGLEIVDVRDLADLHIRAMLAPEAAGERFLGTGDFTWMSEMAQALRDGLGERARKVPRRQLPDLLVRGMALFDPSLRAITVSLGRRNRHSTEKAKRLLGWQPRPADDTVVDCARSLIAWGVVPDTMGAS</sequence>
<dbReference type="InterPro" id="IPR050425">
    <property type="entry name" value="NAD(P)_dehydrat-like"/>
</dbReference>
<dbReference type="PANTHER" id="PTHR10366">
    <property type="entry name" value="NAD DEPENDENT EPIMERASE/DEHYDRATASE"/>
    <property type="match status" value="1"/>
</dbReference>
<name>A0ABW6W624_9ACTN</name>
<dbReference type="InterPro" id="IPR001509">
    <property type="entry name" value="Epimerase_deHydtase"/>
</dbReference>
<evidence type="ECO:0000256" key="2">
    <source>
        <dbReference type="ARBA" id="ARBA00023445"/>
    </source>
</evidence>
<comment type="caution">
    <text evidence="4">The sequence shown here is derived from an EMBL/GenBank/DDBJ whole genome shotgun (WGS) entry which is preliminary data.</text>
</comment>
<dbReference type="InterPro" id="IPR036291">
    <property type="entry name" value="NAD(P)-bd_dom_sf"/>
</dbReference>
<keyword evidence="5" id="KW-1185">Reference proteome</keyword>
<gene>
    <name evidence="4" type="ORF">ACFY35_03330</name>
</gene>
<dbReference type="Gene3D" id="3.40.50.720">
    <property type="entry name" value="NAD(P)-binding Rossmann-like Domain"/>
    <property type="match status" value="1"/>
</dbReference>
<dbReference type="SUPFAM" id="SSF51735">
    <property type="entry name" value="NAD(P)-binding Rossmann-fold domains"/>
    <property type="match status" value="1"/>
</dbReference>
<keyword evidence="1" id="KW-0560">Oxidoreductase</keyword>
<protein>
    <submittedName>
        <fullName evidence="4">NAD-dependent epimerase/dehydratase family protein</fullName>
    </submittedName>
</protein>
<evidence type="ECO:0000313" key="4">
    <source>
        <dbReference type="EMBL" id="MFF5288443.1"/>
    </source>
</evidence>
<organism evidence="4 5">
    <name type="scientific">Paractinoplanes globisporus</name>
    <dbReference type="NCBI Taxonomy" id="113565"/>
    <lineage>
        <taxon>Bacteria</taxon>
        <taxon>Bacillati</taxon>
        <taxon>Actinomycetota</taxon>
        <taxon>Actinomycetes</taxon>
        <taxon>Micromonosporales</taxon>
        <taxon>Micromonosporaceae</taxon>
        <taxon>Paractinoplanes</taxon>
    </lineage>
</organism>
<dbReference type="Proteomes" id="UP001602245">
    <property type="component" value="Unassembled WGS sequence"/>
</dbReference>
<dbReference type="PANTHER" id="PTHR10366:SF564">
    <property type="entry name" value="STEROL-4-ALPHA-CARBOXYLATE 3-DEHYDROGENASE, DECARBOXYLATING"/>
    <property type="match status" value="1"/>
</dbReference>
<evidence type="ECO:0000256" key="1">
    <source>
        <dbReference type="ARBA" id="ARBA00023002"/>
    </source>
</evidence>
<dbReference type="EMBL" id="JBIAZU010000001">
    <property type="protein sequence ID" value="MFF5288443.1"/>
    <property type="molecule type" value="Genomic_DNA"/>
</dbReference>
<proteinExistence type="inferred from homology"/>